<keyword evidence="4" id="KW-1185">Reference proteome</keyword>
<accession>A0A0M2HE71</accession>
<dbReference type="GO" id="GO:0007165">
    <property type="term" value="P:signal transduction"/>
    <property type="evidence" value="ECO:0007669"/>
    <property type="project" value="InterPro"/>
</dbReference>
<dbReference type="Proteomes" id="UP000033956">
    <property type="component" value="Unassembled WGS sequence"/>
</dbReference>
<feature type="domain" description="TIR" evidence="1">
    <location>
        <begin position="12"/>
        <end position="82"/>
    </location>
</feature>
<dbReference type="PATRIC" id="fig|92835.4.peg.415"/>
<dbReference type="Pfam" id="PF13676">
    <property type="entry name" value="TIR_2"/>
    <property type="match status" value="1"/>
</dbReference>
<dbReference type="Gene3D" id="3.40.50.10140">
    <property type="entry name" value="Toll/interleukin-1 receptor homology (TIR) domain"/>
    <property type="match status" value="1"/>
</dbReference>
<organism evidence="3 4">
    <name type="scientific">Microbacterium terrae</name>
    <dbReference type="NCBI Taxonomy" id="69369"/>
    <lineage>
        <taxon>Bacteria</taxon>
        <taxon>Bacillati</taxon>
        <taxon>Actinomycetota</taxon>
        <taxon>Actinomycetes</taxon>
        <taxon>Micrococcales</taxon>
        <taxon>Microbacteriaceae</taxon>
        <taxon>Microbacterium</taxon>
    </lineage>
</organism>
<dbReference type="SUPFAM" id="SSF52200">
    <property type="entry name" value="Toll/Interleukin receptor TIR domain"/>
    <property type="match status" value="1"/>
</dbReference>
<evidence type="ECO:0000313" key="4">
    <source>
        <dbReference type="Proteomes" id="UP000033956"/>
    </source>
</evidence>
<dbReference type="RefSeq" id="WP_045274410.1">
    <property type="nucleotide sequence ID" value="NZ_BAAAUP010000004.1"/>
</dbReference>
<reference evidence="3 4" key="1">
    <citation type="submission" date="2015-02" db="EMBL/GenBank/DDBJ databases">
        <title>Draft genome sequences of ten Microbacterium spp. with emphasis on heavy metal contaminated environments.</title>
        <authorList>
            <person name="Corretto E."/>
        </authorList>
    </citation>
    <scope>NUCLEOTIDE SEQUENCE [LARGE SCALE GENOMIC DNA]</scope>
    <source>
        <strain evidence="3 4">DSM 12510</strain>
    </source>
</reference>
<dbReference type="Pfam" id="PF18145">
    <property type="entry name" value="SAVED"/>
    <property type="match status" value="1"/>
</dbReference>
<dbReference type="InterPro" id="IPR000157">
    <property type="entry name" value="TIR_dom"/>
</dbReference>
<dbReference type="PDB" id="7QQK">
    <property type="method" value="EM"/>
    <property type="resolution" value="3.80 A"/>
    <property type="chains" value="A/B/C/D=1-433"/>
</dbReference>
<reference evidence="5" key="2">
    <citation type="journal article" date="2022" name="Nature">
        <title>Cyclic nucleotide-induced helical structure activates a TIR immune effector.</title>
        <authorList>
            <person name="Hogrel G."/>
            <person name="Guild A."/>
            <person name="Graham S."/>
            <person name="Rickman H."/>
            <person name="Gruschow S."/>
            <person name="Bertrand Q."/>
            <person name="Spagnolo L."/>
            <person name="White M.F."/>
        </authorList>
    </citation>
    <scope>STRUCTURE BY ELECTRON MICROSCOPY (3.80 ANGSTROMS)</scope>
</reference>
<dbReference type="OrthoDB" id="3375485at2"/>
<keyword evidence="5" id="KW-0002">3D-structure</keyword>
<dbReference type="AlphaFoldDB" id="A0A0M2HE71"/>
<comment type="caution">
    <text evidence="3">The sequence shown here is derived from an EMBL/GenBank/DDBJ whole genome shotgun (WGS) entry which is preliminary data.</text>
</comment>
<dbReference type="EMBL" id="JYIZ01000028">
    <property type="protein sequence ID" value="KJL44934.1"/>
    <property type="molecule type" value="Genomic_DNA"/>
</dbReference>
<evidence type="ECO:0000259" key="1">
    <source>
        <dbReference type="Pfam" id="PF13676"/>
    </source>
</evidence>
<dbReference type="InterPro" id="IPR040836">
    <property type="entry name" value="SAVED"/>
</dbReference>
<dbReference type="EMDB" id="EMD-14122"/>
<evidence type="ECO:0000313" key="3">
    <source>
        <dbReference type="EMBL" id="KJL44934.1"/>
    </source>
</evidence>
<evidence type="ECO:0007829" key="5">
    <source>
        <dbReference type="PDB" id="7QQK"/>
    </source>
</evidence>
<gene>
    <name evidence="3" type="ORF">RS81_00402</name>
</gene>
<sequence>MPDTAINPRDPVFVSYRHSDGIALAAELTWLLRAAGIPVWRDVDDLPPGDTDARLQQAIDEGISGAVIIITPQIADSRVVREVEAPRLLRLHRSSPQFALGIVNAIQTSTGVVDYDAPDRVLGMERPELRSVDQKSASRLGLVTMARQMLWHRIAAIRPLLSASGGELRLSLQTRNTPQVYDRTDADLDIRIRPSAHEKLPSAHGLEDFAETAQFLPDAVTRAGANGVRIEGGAHLSVSIAIGAAIPSTRVGPMTVVDGRGVHWVSSTEPQLPDEPRLRIVRESTIPSTAPAPGRPDVAAYIDLQHPRSDAAFDNYLTEHAAELVAWQHLAPTRTGLLDAADGGTIAAEAVAHIRELSMTNGNAVVHLMVRGPFGLAVLIGRLTNTLRVVAYEWTDSDAPDGTFMPPRYEPIVQLRASTPAGVIERVIVADAE</sequence>
<dbReference type="SMR" id="A0A0M2HE71"/>
<dbReference type="NCBIfam" id="NF033611">
    <property type="entry name" value="SAVED"/>
    <property type="match status" value="1"/>
</dbReference>
<evidence type="ECO:0000259" key="2">
    <source>
        <dbReference type="Pfam" id="PF18145"/>
    </source>
</evidence>
<protein>
    <recommendedName>
        <fullName evidence="6">TIR domain-containing protein</fullName>
    </recommendedName>
</protein>
<evidence type="ECO:0008006" key="6">
    <source>
        <dbReference type="Google" id="ProtNLM"/>
    </source>
</evidence>
<name>A0A0M2HE71_9MICO</name>
<proteinExistence type="evidence at protein level"/>
<dbReference type="InterPro" id="IPR035897">
    <property type="entry name" value="Toll_tir_struct_dom_sf"/>
</dbReference>
<feature type="domain" description="SMODS-associated and fused to various effectors" evidence="2">
    <location>
        <begin position="218"/>
        <end position="411"/>
    </location>
</feature>